<name>A0A834KPU0_VESPE</name>
<feature type="region of interest" description="Disordered" evidence="1">
    <location>
        <begin position="1"/>
        <end position="65"/>
    </location>
</feature>
<evidence type="ECO:0000313" key="2">
    <source>
        <dbReference type="EMBL" id="KAF7410683.1"/>
    </source>
</evidence>
<dbReference type="AlphaFoldDB" id="A0A834KPU0"/>
<dbReference type="EMBL" id="JACSDY010000013">
    <property type="protein sequence ID" value="KAF7410683.1"/>
    <property type="molecule type" value="Genomic_DNA"/>
</dbReference>
<keyword evidence="3" id="KW-1185">Reference proteome</keyword>
<reference evidence="2" key="1">
    <citation type="journal article" date="2020" name="G3 (Bethesda)">
        <title>High-Quality Assemblies for Three Invasive Social Wasps from the &lt;i&gt;Vespula&lt;/i&gt; Genus.</title>
        <authorList>
            <person name="Harrop T.W.R."/>
            <person name="Guhlin J."/>
            <person name="McLaughlin G.M."/>
            <person name="Permina E."/>
            <person name="Stockwell P."/>
            <person name="Gilligan J."/>
            <person name="Le Lec M.F."/>
            <person name="Gruber M.A.M."/>
            <person name="Quinn O."/>
            <person name="Lovegrove M."/>
            <person name="Duncan E.J."/>
            <person name="Remnant E.J."/>
            <person name="Van Eeckhoven J."/>
            <person name="Graham B."/>
            <person name="Knapp R.A."/>
            <person name="Langford K.W."/>
            <person name="Kronenberg Z."/>
            <person name="Press M.O."/>
            <person name="Eacker S.M."/>
            <person name="Wilson-Rankin E.E."/>
            <person name="Purcell J."/>
            <person name="Lester P.J."/>
            <person name="Dearden P.K."/>
        </authorList>
    </citation>
    <scope>NUCLEOTIDE SEQUENCE</scope>
    <source>
        <strain evidence="2">Volc-1</strain>
    </source>
</reference>
<feature type="compositionally biased region" description="Basic residues" evidence="1">
    <location>
        <begin position="87"/>
        <end position="101"/>
    </location>
</feature>
<feature type="region of interest" description="Disordered" evidence="1">
    <location>
        <begin position="77"/>
        <end position="196"/>
    </location>
</feature>
<feature type="compositionally biased region" description="Basic residues" evidence="1">
    <location>
        <begin position="177"/>
        <end position="189"/>
    </location>
</feature>
<feature type="compositionally biased region" description="Basic and acidic residues" evidence="1">
    <location>
        <begin position="144"/>
        <end position="176"/>
    </location>
</feature>
<evidence type="ECO:0000313" key="3">
    <source>
        <dbReference type="Proteomes" id="UP000600918"/>
    </source>
</evidence>
<accession>A0A834KPU0</accession>
<organism evidence="2 3">
    <name type="scientific">Vespula pensylvanica</name>
    <name type="common">Western yellow jacket</name>
    <name type="synonym">Wasp</name>
    <dbReference type="NCBI Taxonomy" id="30213"/>
    <lineage>
        <taxon>Eukaryota</taxon>
        <taxon>Metazoa</taxon>
        <taxon>Ecdysozoa</taxon>
        <taxon>Arthropoda</taxon>
        <taxon>Hexapoda</taxon>
        <taxon>Insecta</taxon>
        <taxon>Pterygota</taxon>
        <taxon>Neoptera</taxon>
        <taxon>Endopterygota</taxon>
        <taxon>Hymenoptera</taxon>
        <taxon>Apocrita</taxon>
        <taxon>Aculeata</taxon>
        <taxon>Vespoidea</taxon>
        <taxon>Vespidae</taxon>
        <taxon>Vespinae</taxon>
        <taxon>Vespula</taxon>
    </lineage>
</organism>
<dbReference type="Proteomes" id="UP000600918">
    <property type="component" value="Unassembled WGS sequence"/>
</dbReference>
<feature type="compositionally biased region" description="Polar residues" evidence="1">
    <location>
        <begin position="29"/>
        <end position="42"/>
    </location>
</feature>
<evidence type="ECO:0000256" key="1">
    <source>
        <dbReference type="SAM" id="MobiDB-lite"/>
    </source>
</evidence>
<protein>
    <submittedName>
        <fullName evidence="2">Uncharacterized protein</fullName>
    </submittedName>
</protein>
<gene>
    <name evidence="2" type="ORF">H0235_013290</name>
</gene>
<proteinExistence type="predicted"/>
<comment type="caution">
    <text evidence="2">The sequence shown here is derived from an EMBL/GenBank/DDBJ whole genome shotgun (WGS) entry which is preliminary data.</text>
</comment>
<feature type="compositionally biased region" description="Basic residues" evidence="1">
    <location>
        <begin position="108"/>
        <end position="119"/>
    </location>
</feature>
<sequence>MQHGLTAFDVWNQQQQQQEEDVSARITDHQSFNLEGSKNPRNPKQKDGSVNTEEERYSKKKGKKPNKLVLWCGKLCGRGKKKDDKKDKKKLKESKPKKSKRERYCGFCKKKKTKKKKKKREADDEEEDDERYERYEDSAVPVSRMERQTRMRDRDSRDREYQIFDRSDSTYGEERKRSKAERKKEKTLKRKDSDRLEKSVSYADRYADDQRYRYQSDRERSRRDITKSCCFLCAENSLAIAGAIGPKPVCSNKSVDAYDMETIETSCSPIKLPVHVRTVKSTFRVKVRDTCTSYGNIPKAKKKKRKKFRLFPKIKKSTCSNRKVQPKRRTVGCVTESQSKTKKPEEKKTVLDCLVVESFAEVLIRSCFAPWVT</sequence>